<evidence type="ECO:0000313" key="1">
    <source>
        <dbReference type="EMBL" id="MDV2687218.1"/>
    </source>
</evidence>
<dbReference type="EMBL" id="JAWJBA010000451">
    <property type="protein sequence ID" value="MDV2687218.1"/>
    <property type="molecule type" value="Genomic_DNA"/>
</dbReference>
<accession>A0ABU3XH55</accession>
<sequence length="88" mass="9132">NNSTNESVTAASVLVKGTTDGTYTSDKGTFSLKVKSLPVTLIISSVGFASKEVEVTTADAGDINLTVSEQLGQDVVVSATRVAQRILE</sequence>
<dbReference type="Gene3D" id="2.60.40.1120">
    <property type="entry name" value="Carboxypeptidase-like, regulatory domain"/>
    <property type="match status" value="1"/>
</dbReference>
<proteinExistence type="predicted"/>
<dbReference type="InterPro" id="IPR008969">
    <property type="entry name" value="CarboxyPept-like_regulatory"/>
</dbReference>
<evidence type="ECO:0000313" key="2">
    <source>
        <dbReference type="Proteomes" id="UP001287282"/>
    </source>
</evidence>
<dbReference type="Proteomes" id="UP001287282">
    <property type="component" value="Unassembled WGS sequence"/>
</dbReference>
<reference evidence="1 2" key="1">
    <citation type="submission" date="2023-10" db="EMBL/GenBank/DDBJ databases">
        <title>Screening of Alkalihalobacillus lindianensis BZ-TG-R113 and Its Alleviation of Salt Stress on Rapeseed Growth.</title>
        <authorList>
            <person name="Zhao B."/>
            <person name="Guo T."/>
        </authorList>
    </citation>
    <scope>NUCLEOTIDE SEQUENCE [LARGE SCALE GENOMIC DNA]</scope>
    <source>
        <strain evidence="1 2">BZ-TG-R113</strain>
    </source>
</reference>
<dbReference type="RefSeq" id="WP_317124207.1">
    <property type="nucleotide sequence ID" value="NZ_JAWJBA010000451.1"/>
</dbReference>
<organism evidence="1 2">
    <name type="scientific">Alkalihalophilus lindianensis</name>
    <dbReference type="NCBI Taxonomy" id="1630542"/>
    <lineage>
        <taxon>Bacteria</taxon>
        <taxon>Bacillati</taxon>
        <taxon>Bacillota</taxon>
        <taxon>Bacilli</taxon>
        <taxon>Bacillales</taxon>
        <taxon>Bacillaceae</taxon>
        <taxon>Alkalihalophilus</taxon>
    </lineage>
</organism>
<feature type="non-terminal residue" evidence="1">
    <location>
        <position position="1"/>
    </location>
</feature>
<keyword evidence="2" id="KW-1185">Reference proteome</keyword>
<protein>
    <submittedName>
        <fullName evidence="1">Carboxypeptidase-like regulatory domain-containing protein</fullName>
    </submittedName>
</protein>
<name>A0ABU3XH55_9BACI</name>
<feature type="non-terminal residue" evidence="1">
    <location>
        <position position="88"/>
    </location>
</feature>
<dbReference type="SUPFAM" id="SSF49464">
    <property type="entry name" value="Carboxypeptidase regulatory domain-like"/>
    <property type="match status" value="1"/>
</dbReference>
<gene>
    <name evidence="1" type="ORF">RYX56_23000</name>
</gene>
<comment type="caution">
    <text evidence="1">The sequence shown here is derived from an EMBL/GenBank/DDBJ whole genome shotgun (WGS) entry which is preliminary data.</text>
</comment>
<dbReference type="Pfam" id="PF13715">
    <property type="entry name" value="CarbopepD_reg_2"/>
    <property type="match status" value="1"/>
</dbReference>